<dbReference type="Proteomes" id="UP000219669">
    <property type="component" value="Unassembled WGS sequence"/>
</dbReference>
<evidence type="ECO:0008006" key="3">
    <source>
        <dbReference type="Google" id="ProtNLM"/>
    </source>
</evidence>
<evidence type="ECO:0000313" key="2">
    <source>
        <dbReference type="Proteomes" id="UP000219669"/>
    </source>
</evidence>
<keyword evidence="2" id="KW-1185">Reference proteome</keyword>
<reference evidence="1 2" key="1">
    <citation type="submission" date="2017-09" db="EMBL/GenBank/DDBJ databases">
        <authorList>
            <person name="Ehlers B."/>
            <person name="Leendertz F.H."/>
        </authorList>
    </citation>
    <scope>NUCLEOTIDE SEQUENCE [LARGE SCALE GENOMIC DNA]</scope>
    <source>
        <strain evidence="1 2">DSM 16848</strain>
    </source>
</reference>
<sequence>MQDKINQIQDLYRQWQQLQPKLAQAQQDWQQSCAIMQQLNDFYFDGEYREFYEAIENGAKVDLTTQGEYSVMSEDALWNAFHEHQHMAWQRLRSAMAELDPEQ</sequence>
<dbReference type="Pfam" id="PF14131">
    <property type="entry name" value="DUF4298"/>
    <property type="match status" value="1"/>
</dbReference>
<dbReference type="AlphaFoldDB" id="A0A286ED16"/>
<name>A0A286ED16_9NEIS</name>
<gene>
    <name evidence="1" type="ORF">SAMN02746062_01400</name>
</gene>
<dbReference type="EMBL" id="OCNF01000010">
    <property type="protein sequence ID" value="SOD68778.1"/>
    <property type="molecule type" value="Genomic_DNA"/>
</dbReference>
<dbReference type="InterPro" id="IPR025384">
    <property type="entry name" value="DUF4298"/>
</dbReference>
<dbReference type="OrthoDB" id="8602690at2"/>
<evidence type="ECO:0000313" key="1">
    <source>
        <dbReference type="EMBL" id="SOD68778.1"/>
    </source>
</evidence>
<protein>
    <recommendedName>
        <fullName evidence="3">DUF4298 domain-containing protein</fullName>
    </recommendedName>
</protein>
<accession>A0A286ED16</accession>
<dbReference type="RefSeq" id="WP_097114433.1">
    <property type="nucleotide sequence ID" value="NZ_CP083931.1"/>
</dbReference>
<proteinExistence type="predicted"/>
<organism evidence="1 2">
    <name type="scientific">Alysiella filiformis DSM 16848</name>
    <dbReference type="NCBI Taxonomy" id="1120981"/>
    <lineage>
        <taxon>Bacteria</taxon>
        <taxon>Pseudomonadati</taxon>
        <taxon>Pseudomonadota</taxon>
        <taxon>Betaproteobacteria</taxon>
        <taxon>Neisseriales</taxon>
        <taxon>Neisseriaceae</taxon>
        <taxon>Alysiella</taxon>
    </lineage>
</organism>